<accession>K3X622</accession>
<feature type="compositionally biased region" description="Basic residues" evidence="10">
    <location>
        <begin position="52"/>
        <end position="61"/>
    </location>
</feature>
<dbReference type="Proteomes" id="UP000019132">
    <property type="component" value="Unassembled WGS sequence"/>
</dbReference>
<dbReference type="EMBL" id="GL376588">
    <property type="status" value="NOT_ANNOTATED_CDS"/>
    <property type="molecule type" value="Genomic_DNA"/>
</dbReference>
<dbReference type="InterPro" id="IPR011990">
    <property type="entry name" value="TPR-like_helical_dom_sf"/>
</dbReference>
<keyword evidence="11" id="KW-1133">Transmembrane helix</keyword>
<dbReference type="InterPro" id="IPR049039">
    <property type="entry name" value="RMD1-3_a_helical_rpt"/>
</dbReference>
<feature type="region of interest" description="Disordered" evidence="10">
    <location>
        <begin position="33"/>
        <end position="86"/>
    </location>
</feature>
<evidence type="ECO:0000256" key="3">
    <source>
        <dbReference type="ARBA" id="ARBA00022490"/>
    </source>
</evidence>
<feature type="transmembrane region" description="Helical" evidence="11">
    <location>
        <begin position="6"/>
        <end position="25"/>
    </location>
</feature>
<dbReference type="VEuPathDB" id="FungiDB:PYU1_G012645"/>
<dbReference type="AlphaFoldDB" id="K3X622"/>
<evidence type="ECO:0000256" key="11">
    <source>
        <dbReference type="SAM" id="Phobius"/>
    </source>
</evidence>
<comment type="subunit">
    <text evidence="2">Interacts with microtubules.</text>
</comment>
<proteinExistence type="predicted"/>
<dbReference type="GO" id="GO:0005737">
    <property type="term" value="C:cytoplasm"/>
    <property type="evidence" value="ECO:0007669"/>
    <property type="project" value="TreeGrafter"/>
</dbReference>
<evidence type="ECO:0000256" key="2">
    <source>
        <dbReference type="ARBA" id="ARBA00011375"/>
    </source>
</evidence>
<feature type="coiled-coil region" evidence="9">
    <location>
        <begin position="251"/>
        <end position="278"/>
    </location>
</feature>
<keyword evidence="9" id="KW-0175">Coiled coil</keyword>
<evidence type="ECO:0000256" key="7">
    <source>
        <dbReference type="ARBA" id="ARBA00039966"/>
    </source>
</evidence>
<keyword evidence="13" id="KW-1185">Reference proteome</keyword>
<dbReference type="SUPFAM" id="SSF48452">
    <property type="entry name" value="TPR-like"/>
    <property type="match status" value="1"/>
</dbReference>
<keyword evidence="4" id="KW-0677">Repeat</keyword>
<dbReference type="GO" id="GO:0008017">
    <property type="term" value="F:microtubule binding"/>
    <property type="evidence" value="ECO:0007669"/>
    <property type="project" value="TreeGrafter"/>
</dbReference>
<dbReference type="InParanoid" id="K3X622"/>
<evidence type="ECO:0000256" key="6">
    <source>
        <dbReference type="ARBA" id="ARBA00023212"/>
    </source>
</evidence>
<organism evidence="12 13">
    <name type="scientific">Globisporangium ultimum (strain ATCC 200006 / CBS 805.95 / DAOM BR144)</name>
    <name type="common">Pythium ultimum</name>
    <dbReference type="NCBI Taxonomy" id="431595"/>
    <lineage>
        <taxon>Eukaryota</taxon>
        <taxon>Sar</taxon>
        <taxon>Stramenopiles</taxon>
        <taxon>Oomycota</taxon>
        <taxon>Peronosporomycetes</taxon>
        <taxon>Pythiales</taxon>
        <taxon>Pythiaceae</taxon>
        <taxon>Globisporangium</taxon>
    </lineage>
</organism>
<keyword evidence="3" id="KW-0963">Cytoplasm</keyword>
<dbReference type="Pfam" id="PF21033">
    <property type="entry name" value="RMD1-3"/>
    <property type="match status" value="1"/>
</dbReference>
<dbReference type="GO" id="GO:0005876">
    <property type="term" value="C:spindle microtubule"/>
    <property type="evidence" value="ECO:0007669"/>
    <property type="project" value="TreeGrafter"/>
</dbReference>
<evidence type="ECO:0000256" key="9">
    <source>
        <dbReference type="SAM" id="Coils"/>
    </source>
</evidence>
<dbReference type="GO" id="GO:0097431">
    <property type="term" value="C:mitotic spindle pole"/>
    <property type="evidence" value="ECO:0007669"/>
    <property type="project" value="TreeGrafter"/>
</dbReference>
<dbReference type="STRING" id="431595.K3X622"/>
<dbReference type="Gene3D" id="1.25.40.10">
    <property type="entry name" value="Tetratricopeptide repeat domain"/>
    <property type="match status" value="1"/>
</dbReference>
<dbReference type="EnsemblProtists" id="PYU1_T012671">
    <property type="protein sequence ID" value="PYU1_T012671"/>
    <property type="gene ID" value="PYU1_G012645"/>
</dbReference>
<name>K3X622_GLOUD</name>
<dbReference type="PANTHER" id="PTHR16056:SF16">
    <property type="entry name" value="REGULATOR OF MICROTUBULE DYNAMICS PROTEIN 1"/>
    <property type="match status" value="1"/>
</dbReference>
<keyword evidence="6" id="KW-0206">Cytoskeleton</keyword>
<reference evidence="13" key="1">
    <citation type="journal article" date="2010" name="Genome Biol.">
        <title>Genome sequence of the necrotrophic plant pathogen Pythium ultimum reveals original pathogenicity mechanisms and effector repertoire.</title>
        <authorList>
            <person name="Levesque C.A."/>
            <person name="Brouwer H."/>
            <person name="Cano L."/>
            <person name="Hamilton J.P."/>
            <person name="Holt C."/>
            <person name="Huitema E."/>
            <person name="Raffaele S."/>
            <person name="Robideau G.P."/>
            <person name="Thines M."/>
            <person name="Win J."/>
            <person name="Zerillo M.M."/>
            <person name="Beakes G.W."/>
            <person name="Boore J.L."/>
            <person name="Busam D."/>
            <person name="Dumas B."/>
            <person name="Ferriera S."/>
            <person name="Fuerstenberg S.I."/>
            <person name="Gachon C.M."/>
            <person name="Gaulin E."/>
            <person name="Govers F."/>
            <person name="Grenville-Briggs L."/>
            <person name="Horner N."/>
            <person name="Hostetler J."/>
            <person name="Jiang R.H."/>
            <person name="Johnson J."/>
            <person name="Krajaejun T."/>
            <person name="Lin H."/>
            <person name="Meijer H.J."/>
            <person name="Moore B."/>
            <person name="Morris P."/>
            <person name="Phuntmart V."/>
            <person name="Puiu D."/>
            <person name="Shetty J."/>
            <person name="Stajich J.E."/>
            <person name="Tripathy S."/>
            <person name="Wawra S."/>
            <person name="van West P."/>
            <person name="Whitty B.R."/>
            <person name="Coutinho P.M."/>
            <person name="Henrissat B."/>
            <person name="Martin F."/>
            <person name="Thomas P.D."/>
            <person name="Tyler B.M."/>
            <person name="De Vries R.P."/>
            <person name="Kamoun S."/>
            <person name="Yandell M."/>
            <person name="Tisserat N."/>
            <person name="Buell C.R."/>
        </authorList>
    </citation>
    <scope>NUCLEOTIDE SEQUENCE</scope>
    <source>
        <strain evidence="13">DAOM:BR144</strain>
    </source>
</reference>
<evidence type="ECO:0000256" key="4">
    <source>
        <dbReference type="ARBA" id="ARBA00022737"/>
    </source>
</evidence>
<reference evidence="13" key="2">
    <citation type="submission" date="2010-04" db="EMBL/GenBank/DDBJ databases">
        <authorList>
            <person name="Buell R."/>
            <person name="Hamilton J."/>
            <person name="Hostetler J."/>
        </authorList>
    </citation>
    <scope>NUCLEOTIDE SEQUENCE [LARGE SCALE GENOMIC DNA]</scope>
    <source>
        <strain evidence="13">DAOM:BR144</strain>
    </source>
</reference>
<reference evidence="12" key="3">
    <citation type="submission" date="2015-02" db="UniProtKB">
        <authorList>
            <consortium name="EnsemblProtists"/>
        </authorList>
    </citation>
    <scope>IDENTIFICATION</scope>
    <source>
        <strain evidence="12">DAOM BR144</strain>
    </source>
</reference>
<feature type="compositionally biased region" description="Acidic residues" evidence="10">
    <location>
        <begin position="74"/>
        <end position="86"/>
    </location>
</feature>
<evidence type="ECO:0000313" key="12">
    <source>
        <dbReference type="EnsemblProtists" id="PYU1_T012671"/>
    </source>
</evidence>
<evidence type="ECO:0000256" key="1">
    <source>
        <dbReference type="ARBA" id="ARBA00004245"/>
    </source>
</evidence>
<feature type="transmembrane region" description="Helical" evidence="11">
    <location>
        <begin position="128"/>
        <end position="151"/>
    </location>
</feature>
<protein>
    <recommendedName>
        <fullName evidence="7">Regulator of microtubule dynamics protein 1</fullName>
    </recommendedName>
    <alternativeName>
        <fullName evidence="8">Protein FAM82B</fullName>
    </alternativeName>
</protein>
<comment type="subcellular location">
    <subcellularLocation>
        <location evidence="1">Cytoplasm</location>
        <location evidence="1">Cytoskeleton</location>
    </subcellularLocation>
</comment>
<keyword evidence="5" id="KW-0802">TPR repeat</keyword>
<dbReference type="eggNOG" id="ENOG502QSJV">
    <property type="taxonomic scope" value="Eukaryota"/>
</dbReference>
<evidence type="ECO:0000256" key="8">
    <source>
        <dbReference type="ARBA" id="ARBA00041958"/>
    </source>
</evidence>
<feature type="transmembrane region" description="Helical" evidence="11">
    <location>
        <begin position="163"/>
        <end position="183"/>
    </location>
</feature>
<evidence type="ECO:0000313" key="13">
    <source>
        <dbReference type="Proteomes" id="UP000019132"/>
    </source>
</evidence>
<evidence type="ECO:0000256" key="5">
    <source>
        <dbReference type="ARBA" id="ARBA00022803"/>
    </source>
</evidence>
<evidence type="ECO:0000256" key="10">
    <source>
        <dbReference type="SAM" id="MobiDB-lite"/>
    </source>
</evidence>
<sequence length="488" mass="53825">MSNYRGLIWSLVAIAGTATAATMAYRYVTRNVRDGGDEDDVSSDNGPTAGRRSSRRSRRRTAGHETLTRTQFVGDDDDDDAAYESLSEGDYDDAFNTYDEYEDDSAMDMVPQQQEQQQMMLVAREGNLLLSVFGVVLMLVVGAVSLIMTWTSDDVVSPADLPMFAPLMWIAIGIFTAASVEVLSHSALTAPEIPVLTEKAVFPSDDSDFELIRQHNGDSLAAPQNPQATPKDNNRSLADLNGAVAGSSFGQAQLSSELSAILKRADELSEQNQQWEAREYLLLVLPEYSDEVEVLWRLARASYTLSEESTDREEKKAFAFEGLTFAEKAYACNANSAASNLWMAILTSAVGNFRDLKEKIAGAYVIRDHTQRAIELNPSDATAYHILANWSLAFADMTWIEKKAAAALFGTPPTATYDDVIKNLHAAENLSPGTWKKNSYLLAETYYKMNELSEAAKWALVAKDVPIKTKEDESAQQLVLALMKKLKL</sequence>
<keyword evidence="11" id="KW-0812">Transmembrane</keyword>
<dbReference type="PANTHER" id="PTHR16056">
    <property type="entry name" value="REGULATOR OF MICROTUBULE DYNAMICS PROTEIN"/>
    <property type="match status" value="1"/>
</dbReference>
<dbReference type="OMA" id="WARTVIC"/>
<dbReference type="HOGENOM" id="CLU_030233_1_0_1"/>
<keyword evidence="11" id="KW-0472">Membrane</keyword>